<reference evidence="1 2" key="1">
    <citation type="submission" date="2015-03" db="EMBL/GenBank/DDBJ databases">
        <title>Draft genome sequence of Elstera litoralis.</title>
        <authorList>
            <person name="Rahalkar M.C."/>
            <person name="Dhakephalkar P.K."/>
            <person name="Pore S.D."/>
            <person name="Arora P."/>
            <person name="Kapse N.G."/>
            <person name="Pandit P.S."/>
        </authorList>
    </citation>
    <scope>NUCLEOTIDE SEQUENCE [LARGE SCALE GENOMIC DNA]</scope>
    <source>
        <strain evidence="1 2">Dia-1</strain>
    </source>
</reference>
<protein>
    <submittedName>
        <fullName evidence="1">Lipoprotein</fullName>
    </submittedName>
</protein>
<name>A0A0F3IU86_9PROT</name>
<dbReference type="AlphaFoldDB" id="A0A0F3IU86"/>
<keyword evidence="2" id="KW-1185">Reference proteome</keyword>
<sequence length="177" mass="20101">MKPQDFANTTPRFVVEDYFAGKTKAWGIFEDRFGTLRRDFIVEISGTWDGKTLTLDEDFTYSDGEKDRRIWTILKKDEHTYEGRAGDVVGTATGLAYGKALNWRYDLNLKVGDGTWRVAFNDWMFLADKDTLINRARVSKFGVEIGQVTLFFRKEPGAIQRSEALDPWSGPGIAAAQ</sequence>
<dbReference type="PATRIC" id="fig|552518.3.peg.616"/>
<dbReference type="InterPro" id="IPR024409">
    <property type="entry name" value="DUF3833"/>
</dbReference>
<evidence type="ECO:0000313" key="2">
    <source>
        <dbReference type="Proteomes" id="UP000033774"/>
    </source>
</evidence>
<gene>
    <name evidence="1" type="ORF">VZ95_07200</name>
</gene>
<organism evidence="1 2">
    <name type="scientific">Elstera litoralis</name>
    <dbReference type="NCBI Taxonomy" id="552518"/>
    <lineage>
        <taxon>Bacteria</taxon>
        <taxon>Pseudomonadati</taxon>
        <taxon>Pseudomonadota</taxon>
        <taxon>Alphaproteobacteria</taxon>
        <taxon>Rhodospirillales</taxon>
        <taxon>Rhodospirillaceae</taxon>
        <taxon>Elstera</taxon>
    </lineage>
</organism>
<dbReference type="Proteomes" id="UP000033774">
    <property type="component" value="Unassembled WGS sequence"/>
</dbReference>
<proteinExistence type="predicted"/>
<keyword evidence="1" id="KW-0449">Lipoprotein</keyword>
<dbReference type="RefSeq" id="WP_045775251.1">
    <property type="nucleotide sequence ID" value="NZ_LAJY01000154.1"/>
</dbReference>
<evidence type="ECO:0000313" key="1">
    <source>
        <dbReference type="EMBL" id="KJV10103.1"/>
    </source>
</evidence>
<comment type="caution">
    <text evidence="1">The sequence shown here is derived from an EMBL/GenBank/DDBJ whole genome shotgun (WGS) entry which is preliminary data.</text>
</comment>
<accession>A0A0F3IU86</accession>
<dbReference type="Pfam" id="PF12915">
    <property type="entry name" value="DUF3833"/>
    <property type="match status" value="1"/>
</dbReference>
<dbReference type="EMBL" id="LAJY01000154">
    <property type="protein sequence ID" value="KJV10103.1"/>
    <property type="molecule type" value="Genomic_DNA"/>
</dbReference>